<keyword evidence="4" id="KW-0963">Cytoplasm</keyword>
<evidence type="ECO:0000256" key="3">
    <source>
        <dbReference type="ARBA" id="ARBA00015004"/>
    </source>
</evidence>
<evidence type="ECO:0000256" key="4">
    <source>
        <dbReference type="ARBA" id="ARBA00022490"/>
    </source>
</evidence>
<evidence type="ECO:0000256" key="1">
    <source>
        <dbReference type="ARBA" id="ARBA00004496"/>
    </source>
</evidence>
<evidence type="ECO:0000256" key="9">
    <source>
        <dbReference type="ARBA" id="ARBA00030180"/>
    </source>
</evidence>
<dbReference type="InterPro" id="IPR050836">
    <property type="entry name" value="SDS22/Internalin_LRR"/>
</dbReference>
<proteinExistence type="inferred from homology"/>
<dbReference type="SUPFAM" id="SSF52058">
    <property type="entry name" value="L domain-like"/>
    <property type="match status" value="1"/>
</dbReference>
<dbReference type="InterPro" id="IPR029071">
    <property type="entry name" value="Ubiquitin-like_domsf"/>
</dbReference>
<dbReference type="Proteomes" id="UP001200034">
    <property type="component" value="Unassembled WGS sequence"/>
</dbReference>
<dbReference type="InterPro" id="IPR036859">
    <property type="entry name" value="CAP-Gly_dom_sf"/>
</dbReference>
<dbReference type="FunFam" id="2.30.30.190:FF:000016">
    <property type="entry name" value="Tubulin-folding cofactor E"/>
    <property type="match status" value="1"/>
</dbReference>
<evidence type="ECO:0000256" key="2">
    <source>
        <dbReference type="ARBA" id="ARBA00006286"/>
    </source>
</evidence>
<sequence length="543" mass="61919">MVGIIDEAQLFYPLGTRIKIGSNYGTVKYVGEVSGHAGTWLGIEWDDGMRGKHNGIVDGKRYFQTQLPTAGSFIRPGKLGPCATLEDQARDRYLNYDSSNVDASLIRAAQASVQASLFEVVGMDKIARKQSKFEQLLEVSVDETPVNAAGYLKDLTQLTTLNVSHTLIWNWEIVASITEQLPMLNNLNLRYASAHLQHLATFYNYICNCSSNRLVLPTEAEISKLEPAFRQLKHINLRNCGFADWKEVMQTALLWPDIQSLGLQENSLSQLSEVDCNRIFRQLRELDLHRTKLMDFDQVCKLGNISTLQMLNLMENGIEQLQLPDCEPQCKLNLFVSLEQLNLLHNPIWNEAEAFNELDKLPQLKRINMSPHLKSNFDEMFSKAVASIAGLQFVNKAKVTDEERRGAEYDIWKKNAVDWLQATKLGADALREFYKKHRTYLMIVNKYGSPADFVPRIQTKQSNLIKVRIQHQPSGEIWEKKVPRMITVQTLQGLVMKRFRLSGETPQLCYVDAKRPELVVPLENNAKTLDFYSVQEHDTVLVQ</sequence>
<comment type="subcellular location">
    <subcellularLocation>
        <location evidence="1">Cytoplasm</location>
    </subcellularLocation>
</comment>
<reference evidence="11" key="1">
    <citation type="journal article" date="2021" name="Mol. Ecol. Resour.">
        <title>Phylogenomic analyses of the genus Drosophila reveals genomic signals of climate adaptation.</title>
        <authorList>
            <person name="Li F."/>
            <person name="Rane R.V."/>
            <person name="Luria V."/>
            <person name="Xiong Z."/>
            <person name="Chen J."/>
            <person name="Li Z."/>
            <person name="Catullo R.A."/>
            <person name="Griffin P.C."/>
            <person name="Schiffer M."/>
            <person name="Pearce S."/>
            <person name="Lee S.F."/>
            <person name="McElroy K."/>
            <person name="Stocker A."/>
            <person name="Shirriffs J."/>
            <person name="Cockerell F."/>
            <person name="Coppin C."/>
            <person name="Sgro C.M."/>
            <person name="Karger A."/>
            <person name="Cain J.W."/>
            <person name="Weber J.A."/>
            <person name="Santpere G."/>
            <person name="Kirschner M.W."/>
            <person name="Hoffmann A.A."/>
            <person name="Oakeshott J.G."/>
            <person name="Zhang G."/>
        </authorList>
    </citation>
    <scope>NUCLEOTIDE SEQUENCE</scope>
    <source>
        <strain evidence="11">BGI-SZ-2011g</strain>
    </source>
</reference>
<evidence type="ECO:0000313" key="12">
    <source>
        <dbReference type="Proteomes" id="UP001200034"/>
    </source>
</evidence>
<dbReference type="Gene3D" id="3.10.20.90">
    <property type="entry name" value="Phosphatidylinositol 3-kinase Catalytic Subunit, Chain A, domain 1"/>
    <property type="match status" value="1"/>
</dbReference>
<comment type="caution">
    <text evidence="11">The sequence shown here is derived from an EMBL/GenBank/DDBJ whole genome shotgun (WGS) entry which is preliminary data.</text>
</comment>
<dbReference type="CDD" id="cd17044">
    <property type="entry name" value="Ubl_TBCE"/>
    <property type="match status" value="1"/>
</dbReference>
<keyword evidence="5" id="KW-0433">Leucine-rich repeat</keyword>
<dbReference type="Gene3D" id="3.80.10.10">
    <property type="entry name" value="Ribonuclease Inhibitor"/>
    <property type="match status" value="2"/>
</dbReference>
<dbReference type="InterPro" id="IPR000938">
    <property type="entry name" value="CAP-Gly_domain"/>
</dbReference>
<dbReference type="SMART" id="SM01052">
    <property type="entry name" value="CAP_GLY"/>
    <property type="match status" value="1"/>
</dbReference>
<dbReference type="PROSITE" id="PS50245">
    <property type="entry name" value="CAP_GLY_2"/>
    <property type="match status" value="1"/>
</dbReference>
<dbReference type="FunFam" id="3.80.10.10:FF:000973">
    <property type="entry name" value="Tubulin-specific chaperone E"/>
    <property type="match status" value="1"/>
</dbReference>
<keyword evidence="6" id="KW-0677">Repeat</keyword>
<name>A0AAD4JRZ8_9MUSC</name>
<comment type="similarity">
    <text evidence="2">Belongs to the TBCE family.</text>
</comment>
<evidence type="ECO:0000256" key="6">
    <source>
        <dbReference type="ARBA" id="ARBA00022737"/>
    </source>
</evidence>
<dbReference type="Pfam" id="PF01302">
    <property type="entry name" value="CAP_GLY"/>
    <property type="match status" value="1"/>
</dbReference>
<dbReference type="EMBL" id="JAJJHW010003889">
    <property type="protein sequence ID" value="KAH8355166.1"/>
    <property type="molecule type" value="Genomic_DNA"/>
</dbReference>
<organism evidence="11 12">
    <name type="scientific">Drosophila rubida</name>
    <dbReference type="NCBI Taxonomy" id="30044"/>
    <lineage>
        <taxon>Eukaryota</taxon>
        <taxon>Metazoa</taxon>
        <taxon>Ecdysozoa</taxon>
        <taxon>Arthropoda</taxon>
        <taxon>Hexapoda</taxon>
        <taxon>Insecta</taxon>
        <taxon>Pterygota</taxon>
        <taxon>Neoptera</taxon>
        <taxon>Endopterygota</taxon>
        <taxon>Diptera</taxon>
        <taxon>Brachycera</taxon>
        <taxon>Muscomorpha</taxon>
        <taxon>Ephydroidea</taxon>
        <taxon>Drosophilidae</taxon>
        <taxon>Drosophila</taxon>
    </lineage>
</organism>
<accession>A0AAD4JRZ8</accession>
<dbReference type="PANTHER" id="PTHR46652">
    <property type="entry name" value="LEUCINE-RICH REPEAT AND IQ DOMAIN-CONTAINING PROTEIN 1-RELATED"/>
    <property type="match status" value="1"/>
</dbReference>
<dbReference type="SUPFAM" id="SSF54236">
    <property type="entry name" value="Ubiquitin-like"/>
    <property type="match status" value="1"/>
</dbReference>
<dbReference type="SUPFAM" id="SSF74924">
    <property type="entry name" value="Cap-Gly domain"/>
    <property type="match status" value="1"/>
</dbReference>
<evidence type="ECO:0000256" key="5">
    <source>
        <dbReference type="ARBA" id="ARBA00022614"/>
    </source>
</evidence>
<dbReference type="AlphaFoldDB" id="A0AAD4JRZ8"/>
<protein>
    <recommendedName>
        <fullName evidence="3">Tubulin-specific chaperone E</fullName>
    </recommendedName>
    <alternativeName>
        <fullName evidence="9">Tubulin-folding cofactor E</fullName>
    </alternativeName>
</protein>
<feature type="domain" description="CAP-Gly" evidence="10">
    <location>
        <begin position="31"/>
        <end position="75"/>
    </location>
</feature>
<keyword evidence="12" id="KW-1185">Reference proteome</keyword>
<evidence type="ECO:0000259" key="10">
    <source>
        <dbReference type="PROSITE" id="PS50245"/>
    </source>
</evidence>
<evidence type="ECO:0000256" key="8">
    <source>
        <dbReference type="ARBA" id="ARBA00026055"/>
    </source>
</evidence>
<dbReference type="GO" id="GO:0005737">
    <property type="term" value="C:cytoplasm"/>
    <property type="evidence" value="ECO:0007669"/>
    <property type="project" value="UniProtKB-SubCell"/>
</dbReference>
<comment type="subunit">
    <text evidence="8">Supercomplex made of cofactors A to E. Cofactors A and D function by capturing and stabilizing tubulin in a quasi-native conformation. Cofactor E binds to the cofactor D-tubulin complex; interaction with cofactor C then causes the release of tubulin polypeptides that are committed to the native state.</text>
</comment>
<keyword evidence="7" id="KW-0143">Chaperone</keyword>
<dbReference type="Gene3D" id="2.30.30.190">
    <property type="entry name" value="CAP Gly-rich-like domain"/>
    <property type="match status" value="1"/>
</dbReference>
<evidence type="ECO:0000256" key="7">
    <source>
        <dbReference type="ARBA" id="ARBA00023186"/>
    </source>
</evidence>
<gene>
    <name evidence="11" type="ORF">KR093_007435</name>
</gene>
<dbReference type="PANTHER" id="PTHR46652:SF3">
    <property type="entry name" value="LEUCINE-RICH REPEAT-CONTAINING PROTEIN 9"/>
    <property type="match status" value="1"/>
</dbReference>
<dbReference type="InterPro" id="IPR044079">
    <property type="entry name" value="Ubl_TBCE"/>
</dbReference>
<evidence type="ECO:0000313" key="11">
    <source>
        <dbReference type="EMBL" id="KAH8355166.1"/>
    </source>
</evidence>
<dbReference type="InterPro" id="IPR032675">
    <property type="entry name" value="LRR_dom_sf"/>
</dbReference>